<dbReference type="Gene3D" id="3.60.10.10">
    <property type="entry name" value="Endonuclease/exonuclease/phosphatase"/>
    <property type="match status" value="1"/>
</dbReference>
<evidence type="ECO:0000256" key="4">
    <source>
        <dbReference type="ARBA" id="ARBA00022801"/>
    </source>
</evidence>
<feature type="site" description="Transition state stabilizer" evidence="8">
    <location>
        <position position="147"/>
    </location>
</feature>
<dbReference type="CDD" id="cd09086">
    <property type="entry name" value="ExoIII-like_AP-endo"/>
    <property type="match status" value="1"/>
</dbReference>
<dbReference type="NCBIfam" id="TIGR00633">
    <property type="entry name" value="xth"/>
    <property type="match status" value="1"/>
</dbReference>
<gene>
    <name evidence="10" type="primary">xth</name>
    <name evidence="10" type="ORF">DNK49_09055</name>
</gene>
<dbReference type="PANTHER" id="PTHR43250:SF2">
    <property type="entry name" value="EXODEOXYRIBONUCLEASE III"/>
    <property type="match status" value="1"/>
</dbReference>
<keyword evidence="4" id="KW-0378">Hydrolase</keyword>
<feature type="binding site" evidence="7">
    <location>
        <position position="7"/>
    </location>
    <ligand>
        <name>Mg(2+)</name>
        <dbReference type="ChEBI" id="CHEBI:18420"/>
        <label>1</label>
    </ligand>
</feature>
<feature type="active site" description="Proton acceptor" evidence="6">
    <location>
        <position position="244"/>
    </location>
</feature>
<feature type="binding site" evidence="7">
    <location>
        <position position="147"/>
    </location>
    <ligand>
        <name>Mg(2+)</name>
        <dbReference type="ChEBI" id="CHEBI:18420"/>
        <label>1</label>
    </ligand>
</feature>
<feature type="active site" description="Proton donor/acceptor" evidence="6">
    <location>
        <position position="145"/>
    </location>
</feature>
<dbReference type="InterPro" id="IPR005135">
    <property type="entry name" value="Endo/exonuclease/phosphatase"/>
</dbReference>
<evidence type="ECO:0000256" key="7">
    <source>
        <dbReference type="PIRSR" id="PIRSR604808-2"/>
    </source>
</evidence>
<dbReference type="PROSITE" id="PS51435">
    <property type="entry name" value="AP_NUCLEASE_F1_4"/>
    <property type="match status" value="1"/>
</dbReference>
<evidence type="ECO:0000256" key="3">
    <source>
        <dbReference type="ARBA" id="ARBA00022723"/>
    </source>
</evidence>
<feature type="binding site" evidence="7">
    <location>
        <position position="244"/>
    </location>
    <ligand>
        <name>Mg(2+)</name>
        <dbReference type="ChEBI" id="CHEBI:18420"/>
        <label>1</label>
    </ligand>
</feature>
<comment type="caution">
    <text evidence="10">The sequence shown here is derived from an EMBL/GenBank/DDBJ whole genome shotgun (WGS) entry which is preliminary data.</text>
</comment>
<feature type="domain" description="Endonuclease/exonuclease/phosphatase" evidence="9">
    <location>
        <begin position="4"/>
        <end position="244"/>
    </location>
</feature>
<dbReference type="GO" id="GO:0008311">
    <property type="term" value="F:double-stranded DNA 3'-5' DNA exonuclease activity"/>
    <property type="evidence" value="ECO:0007669"/>
    <property type="project" value="InterPro"/>
</dbReference>
<feature type="active site" evidence="6">
    <location>
        <position position="104"/>
    </location>
</feature>
<keyword evidence="3 7" id="KW-0479">Metal-binding</keyword>
<evidence type="ECO:0000256" key="2">
    <source>
        <dbReference type="ARBA" id="ARBA00007092"/>
    </source>
</evidence>
<dbReference type="InterPro" id="IPR037493">
    <property type="entry name" value="ExoIII-like"/>
</dbReference>
<dbReference type="NCBIfam" id="TIGR00195">
    <property type="entry name" value="exoDNase_III"/>
    <property type="match status" value="1"/>
</dbReference>
<evidence type="ECO:0000259" key="9">
    <source>
        <dbReference type="Pfam" id="PF03372"/>
    </source>
</evidence>
<protein>
    <submittedName>
        <fullName evidence="10">Exodeoxyribonuclease III</fullName>
    </submittedName>
</protein>
<dbReference type="GO" id="GO:0003677">
    <property type="term" value="F:DNA binding"/>
    <property type="evidence" value="ECO:0007669"/>
    <property type="project" value="InterPro"/>
</dbReference>
<comment type="cofactor">
    <cofactor evidence="1">
        <name>Mn(2+)</name>
        <dbReference type="ChEBI" id="CHEBI:29035"/>
    </cofactor>
</comment>
<dbReference type="GO" id="GO:0006281">
    <property type="term" value="P:DNA repair"/>
    <property type="evidence" value="ECO:0007669"/>
    <property type="project" value="InterPro"/>
</dbReference>
<dbReference type="OrthoDB" id="9803914at2"/>
<dbReference type="InterPro" id="IPR004808">
    <property type="entry name" value="AP_endonuc_1"/>
</dbReference>
<sequence>MKIATWNVNSLKIRLPHVLDWLAAHRPDALCLQELKMEDKAFPLAEIEAAGYHAVFSGQKTYNGVAIISSTPTEDVVRGIPGFEDEQKRIIAATVGGVRVICGYFPNGQAVGSDKFEYKLRWLEALTAWVQAELVRFPELVLTGDFNIAPEDRDAHPDWEHEIHVSVPEREAFRTLTGLGLVDAFRLFEQPERSFSWWDYRMMAFRRNMGLRIDHVLVSPSLQTQCRSCVVDKAPRRLERPSDHAPVVLELSR</sequence>
<dbReference type="PROSITE" id="PS00728">
    <property type="entry name" value="AP_NUCLEASE_F1_3"/>
    <property type="match status" value="1"/>
</dbReference>
<evidence type="ECO:0000313" key="11">
    <source>
        <dbReference type="Proteomes" id="UP000248259"/>
    </source>
</evidence>
<evidence type="ECO:0000256" key="1">
    <source>
        <dbReference type="ARBA" id="ARBA00001936"/>
    </source>
</evidence>
<dbReference type="Pfam" id="PF03372">
    <property type="entry name" value="Exo_endo_phos"/>
    <property type="match status" value="1"/>
</dbReference>
<dbReference type="EMBL" id="QKOE01000005">
    <property type="protein sequence ID" value="PZA16797.1"/>
    <property type="molecule type" value="Genomic_DNA"/>
</dbReference>
<feature type="site" description="Interaction with DNA substrate" evidence="8">
    <location>
        <position position="244"/>
    </location>
</feature>
<dbReference type="InterPro" id="IPR036691">
    <property type="entry name" value="Endo/exonu/phosph_ase_sf"/>
</dbReference>
<dbReference type="AlphaFoldDB" id="A0A323UWH4"/>
<comment type="cofactor">
    <cofactor evidence="7">
        <name>Mg(2+)</name>
        <dbReference type="ChEBI" id="CHEBI:18420"/>
    </cofactor>
    <cofactor evidence="7">
        <name>Mn(2+)</name>
        <dbReference type="ChEBI" id="CHEBI:29035"/>
    </cofactor>
    <text evidence="7">Probably binds two magnesium or manganese ions per subunit.</text>
</comment>
<comment type="similarity">
    <text evidence="2">Belongs to the DNA repair enzymes AP/ExoA family.</text>
</comment>
<feature type="binding site" evidence="7">
    <location>
        <position position="34"/>
    </location>
    <ligand>
        <name>Mg(2+)</name>
        <dbReference type="ChEBI" id="CHEBI:18420"/>
        <label>1</label>
    </ligand>
</feature>
<dbReference type="InterPro" id="IPR020848">
    <property type="entry name" value="AP_endonuclease_F1_CS"/>
</dbReference>
<dbReference type="RefSeq" id="WP_110524023.1">
    <property type="nucleotide sequence ID" value="NZ_QKOE01000005.1"/>
</dbReference>
<organism evidence="10 11">
    <name type="scientific">Parazoarcus communis SWub3 = DSM 12120</name>
    <dbReference type="NCBI Taxonomy" id="1121029"/>
    <lineage>
        <taxon>Bacteria</taxon>
        <taxon>Pseudomonadati</taxon>
        <taxon>Pseudomonadota</taxon>
        <taxon>Betaproteobacteria</taxon>
        <taxon>Rhodocyclales</taxon>
        <taxon>Zoogloeaceae</taxon>
        <taxon>Parazoarcus</taxon>
    </lineage>
</organism>
<feature type="site" description="Important for catalytic activity" evidence="8">
    <location>
        <position position="214"/>
    </location>
</feature>
<feature type="binding site" evidence="7">
    <location>
        <position position="145"/>
    </location>
    <ligand>
        <name>Mg(2+)</name>
        <dbReference type="ChEBI" id="CHEBI:18420"/>
        <label>1</label>
    </ligand>
</feature>
<dbReference type="GO" id="GO:0004519">
    <property type="term" value="F:endonuclease activity"/>
    <property type="evidence" value="ECO:0007669"/>
    <property type="project" value="InterPro"/>
</dbReference>
<accession>A0A323UWH4</accession>
<keyword evidence="5 7" id="KW-0460">Magnesium</keyword>
<dbReference type="SUPFAM" id="SSF56219">
    <property type="entry name" value="DNase I-like"/>
    <property type="match status" value="1"/>
</dbReference>
<evidence type="ECO:0000256" key="8">
    <source>
        <dbReference type="PIRSR" id="PIRSR604808-3"/>
    </source>
</evidence>
<keyword evidence="11" id="KW-1185">Reference proteome</keyword>
<evidence type="ECO:0000256" key="5">
    <source>
        <dbReference type="ARBA" id="ARBA00022842"/>
    </source>
</evidence>
<dbReference type="GO" id="GO:0046872">
    <property type="term" value="F:metal ion binding"/>
    <property type="evidence" value="ECO:0007669"/>
    <property type="project" value="UniProtKB-KW"/>
</dbReference>
<evidence type="ECO:0000256" key="6">
    <source>
        <dbReference type="PIRSR" id="PIRSR604808-1"/>
    </source>
</evidence>
<reference evidence="10 11" key="1">
    <citation type="submission" date="2018-06" db="EMBL/GenBank/DDBJ databases">
        <title>Azoarcus communis strain SWub3 genome.</title>
        <authorList>
            <person name="Zorraquino Salvo V."/>
            <person name="Toubiana D."/>
            <person name="Blumwald E."/>
        </authorList>
    </citation>
    <scope>NUCLEOTIDE SEQUENCE [LARGE SCALE GENOMIC DNA]</scope>
    <source>
        <strain evidence="10 11">SWub3</strain>
    </source>
</reference>
<keyword evidence="7" id="KW-0464">Manganese</keyword>
<dbReference type="PANTHER" id="PTHR43250">
    <property type="entry name" value="EXODEOXYRIBONUCLEASE III"/>
    <property type="match status" value="1"/>
</dbReference>
<name>A0A323UWH4_9RHOO</name>
<evidence type="ECO:0000313" key="10">
    <source>
        <dbReference type="EMBL" id="PZA16797.1"/>
    </source>
</evidence>
<feature type="binding site" evidence="7">
    <location>
        <position position="243"/>
    </location>
    <ligand>
        <name>Mg(2+)</name>
        <dbReference type="ChEBI" id="CHEBI:18420"/>
        <label>1</label>
    </ligand>
</feature>
<proteinExistence type="inferred from homology"/>
<dbReference type="Proteomes" id="UP000248259">
    <property type="component" value="Unassembled WGS sequence"/>
</dbReference>